<reference evidence="4" key="1">
    <citation type="submission" date="2022-07" db="EMBL/GenBank/DDBJ databases">
        <authorList>
            <person name="Macas J."/>
            <person name="Novak P."/>
            <person name="Neumann P."/>
        </authorList>
    </citation>
    <scope>NUCLEOTIDE SEQUENCE</scope>
</reference>
<dbReference type="PANTHER" id="PTHR31662:SF33">
    <property type="entry name" value="DNA-BINDING STOREKEEPER PROTEIN TRANSCRIPTIONAL REGULATOR-LIKE PROTEIN"/>
    <property type="match status" value="1"/>
</dbReference>
<dbReference type="InterPro" id="IPR007592">
    <property type="entry name" value="GEBP"/>
</dbReference>
<evidence type="ECO:0000313" key="5">
    <source>
        <dbReference type="Proteomes" id="UP001152523"/>
    </source>
</evidence>
<feature type="region of interest" description="Disordered" evidence="2">
    <location>
        <begin position="196"/>
        <end position="249"/>
    </location>
</feature>
<feature type="compositionally biased region" description="Basic residues" evidence="2">
    <location>
        <begin position="221"/>
        <end position="232"/>
    </location>
</feature>
<evidence type="ECO:0000259" key="3">
    <source>
        <dbReference type="Pfam" id="PF04504"/>
    </source>
</evidence>
<dbReference type="PANTHER" id="PTHR31662">
    <property type="entry name" value="BNAANNG10740D PROTEIN-RELATED"/>
    <property type="match status" value="1"/>
</dbReference>
<comment type="caution">
    <text evidence="4">The sequence shown here is derived from an EMBL/GenBank/DDBJ whole genome shotgun (WGS) entry which is preliminary data.</text>
</comment>
<evidence type="ECO:0000313" key="4">
    <source>
        <dbReference type="EMBL" id="CAH9122566.1"/>
    </source>
</evidence>
<proteinExistence type="inferred from homology"/>
<dbReference type="AlphaFoldDB" id="A0AAV0EFD1"/>
<dbReference type="InterPro" id="IPR053932">
    <property type="entry name" value="GeBP-like_DBD"/>
</dbReference>
<feature type="compositionally biased region" description="Basic and acidic residues" evidence="2">
    <location>
        <begin position="233"/>
        <end position="243"/>
    </location>
</feature>
<evidence type="ECO:0000256" key="2">
    <source>
        <dbReference type="SAM" id="MobiDB-lite"/>
    </source>
</evidence>
<dbReference type="Pfam" id="PF04504">
    <property type="entry name" value="GeBP-like_DBD"/>
    <property type="match status" value="1"/>
</dbReference>
<gene>
    <name evidence="4" type="ORF">CEPIT_LOCUS24559</name>
</gene>
<feature type="domain" description="Glabrous enhancer-binding protein-like DBD" evidence="3">
    <location>
        <begin position="82"/>
        <end position="172"/>
    </location>
</feature>
<dbReference type="GO" id="GO:0005634">
    <property type="term" value="C:nucleus"/>
    <property type="evidence" value="ECO:0007669"/>
    <property type="project" value="TreeGrafter"/>
</dbReference>
<dbReference type="Proteomes" id="UP001152523">
    <property type="component" value="Unassembled WGS sequence"/>
</dbReference>
<name>A0AAV0EFD1_9ASTE</name>
<evidence type="ECO:0000256" key="1">
    <source>
        <dbReference type="ARBA" id="ARBA00010820"/>
    </source>
</evidence>
<dbReference type="GO" id="GO:0006355">
    <property type="term" value="P:regulation of DNA-templated transcription"/>
    <property type="evidence" value="ECO:0007669"/>
    <property type="project" value="InterPro"/>
</dbReference>
<comment type="similarity">
    <text evidence="1">Belongs to the GeBP family.</text>
</comment>
<dbReference type="EMBL" id="CAMAPF010000926">
    <property type="protein sequence ID" value="CAH9122566.1"/>
    <property type="molecule type" value="Genomic_DNA"/>
</dbReference>
<feature type="region of interest" description="Disordered" evidence="2">
    <location>
        <begin position="1"/>
        <end position="82"/>
    </location>
</feature>
<protein>
    <recommendedName>
        <fullName evidence="3">Glabrous enhancer-binding protein-like DBD domain-containing protein</fullName>
    </recommendedName>
</protein>
<keyword evidence="5" id="KW-1185">Reference proteome</keyword>
<accession>A0AAV0EFD1</accession>
<organism evidence="4 5">
    <name type="scientific">Cuscuta epithymum</name>
    <dbReference type="NCBI Taxonomy" id="186058"/>
    <lineage>
        <taxon>Eukaryota</taxon>
        <taxon>Viridiplantae</taxon>
        <taxon>Streptophyta</taxon>
        <taxon>Embryophyta</taxon>
        <taxon>Tracheophyta</taxon>
        <taxon>Spermatophyta</taxon>
        <taxon>Magnoliopsida</taxon>
        <taxon>eudicotyledons</taxon>
        <taxon>Gunneridae</taxon>
        <taxon>Pentapetalae</taxon>
        <taxon>asterids</taxon>
        <taxon>lamiids</taxon>
        <taxon>Solanales</taxon>
        <taxon>Convolvulaceae</taxon>
        <taxon>Cuscuteae</taxon>
        <taxon>Cuscuta</taxon>
        <taxon>Cuscuta subgen. Cuscuta</taxon>
    </lineage>
</organism>
<feature type="compositionally biased region" description="Basic residues" evidence="2">
    <location>
        <begin position="24"/>
        <end position="35"/>
    </location>
</feature>
<sequence>MATKNRLTPLIGQPHPDAAAASQGKRKRSSKHKSAPKPPQSLPDDESRRSPSAPVQPRLTSKQNNRSGEEDALLKTSAPPHNRVWTDKDQITILQGIIDFKAQKGADPNADYAAFHVFIIDRLEGSFSKNQTRDKVRGLKRKFLTLNEKGDLPTSAQPYEYQVYQLLAKIWGTASSTDAISPGAGFASGEVKSKTVESTNTVDAPKAASDVKTTAHDLKERKKKKKRKKPKTRPGEEVEKTAGDDQISAVEKDVQTAANLTAAKGKDSGDFHSKYPCLVRSFNKENYSFSTEETLDMLKEKVSLIQSSQAGEIEEKWLKLREEHAAHCVKVADLVALQARLMVDALCEEVIS</sequence>